<keyword evidence="2" id="KW-0808">Transferase</keyword>
<gene>
    <name evidence="2" type="ORF">P9271_12015</name>
</gene>
<sequence>MKKQAVYLILGIIIILVSTPLASKLVDIFYRDIGAMDEYLTVLNGFIYSLVLVGFLIFTIGIVSFIKNK</sequence>
<evidence type="ECO:0000256" key="1">
    <source>
        <dbReference type="SAM" id="Phobius"/>
    </source>
</evidence>
<reference evidence="2 3" key="1">
    <citation type="submission" date="2023-03" db="EMBL/GenBank/DDBJ databases">
        <title>Bacillus Genome Sequencing.</title>
        <authorList>
            <person name="Dunlap C."/>
        </authorList>
    </citation>
    <scope>NUCLEOTIDE SEQUENCE [LARGE SCALE GENOMIC DNA]</scope>
    <source>
        <strain evidence="2 3">NRS-1717</strain>
    </source>
</reference>
<keyword evidence="1" id="KW-0472">Membrane</keyword>
<dbReference type="RefSeq" id="WP_328015303.1">
    <property type="nucleotide sequence ID" value="NZ_JARTFS010000009.1"/>
</dbReference>
<evidence type="ECO:0000313" key="2">
    <source>
        <dbReference type="EMBL" id="MED4402043.1"/>
    </source>
</evidence>
<organism evidence="2 3">
    <name type="scientific">Metabacillus fastidiosus</name>
    <dbReference type="NCBI Taxonomy" id="1458"/>
    <lineage>
        <taxon>Bacteria</taxon>
        <taxon>Bacillati</taxon>
        <taxon>Bacillota</taxon>
        <taxon>Bacilli</taxon>
        <taxon>Bacillales</taxon>
        <taxon>Bacillaceae</taxon>
        <taxon>Metabacillus</taxon>
    </lineage>
</organism>
<feature type="transmembrane region" description="Helical" evidence="1">
    <location>
        <begin position="46"/>
        <end position="66"/>
    </location>
</feature>
<keyword evidence="1" id="KW-1133">Transmembrane helix</keyword>
<comment type="caution">
    <text evidence="2">The sequence shown here is derived from an EMBL/GenBank/DDBJ whole genome shotgun (WGS) entry which is preliminary data.</text>
</comment>
<protein>
    <submittedName>
        <fullName evidence="2">Glycosyl transferase</fullName>
    </submittedName>
</protein>
<proteinExistence type="predicted"/>
<evidence type="ECO:0000313" key="3">
    <source>
        <dbReference type="Proteomes" id="UP001342826"/>
    </source>
</evidence>
<keyword evidence="1" id="KW-0812">Transmembrane</keyword>
<keyword evidence="3" id="KW-1185">Reference proteome</keyword>
<dbReference type="GO" id="GO:0016740">
    <property type="term" value="F:transferase activity"/>
    <property type="evidence" value="ECO:0007669"/>
    <property type="project" value="UniProtKB-KW"/>
</dbReference>
<dbReference type="Proteomes" id="UP001342826">
    <property type="component" value="Unassembled WGS sequence"/>
</dbReference>
<accession>A0ABU6NZA9</accession>
<name>A0ABU6NZA9_9BACI</name>
<dbReference type="EMBL" id="JARTFS010000009">
    <property type="protein sequence ID" value="MED4402043.1"/>
    <property type="molecule type" value="Genomic_DNA"/>
</dbReference>